<protein>
    <recommendedName>
        <fullName evidence="3">DUF6535 domain-containing protein</fullName>
    </recommendedName>
</protein>
<proteinExistence type="predicted"/>
<dbReference type="AlphaFoldDB" id="A0A2H3CQN1"/>
<feature type="transmembrane region" description="Helical" evidence="2">
    <location>
        <begin position="197"/>
        <end position="215"/>
    </location>
</feature>
<feature type="transmembrane region" description="Helical" evidence="2">
    <location>
        <begin position="120"/>
        <end position="137"/>
    </location>
</feature>
<feature type="transmembrane region" description="Helical" evidence="2">
    <location>
        <begin position="281"/>
        <end position="307"/>
    </location>
</feature>
<keyword evidence="2" id="KW-0472">Membrane</keyword>
<evidence type="ECO:0000313" key="4">
    <source>
        <dbReference type="EMBL" id="PBK78433.1"/>
    </source>
</evidence>
<evidence type="ECO:0000256" key="1">
    <source>
        <dbReference type="SAM" id="MobiDB-lite"/>
    </source>
</evidence>
<dbReference type="Proteomes" id="UP000218334">
    <property type="component" value="Unassembled WGS sequence"/>
</dbReference>
<gene>
    <name evidence="4" type="ORF">ARMSODRAFT_1011012</name>
</gene>
<dbReference type="STRING" id="1076256.A0A2H3CQN1"/>
<accession>A0A2H3CQN1</accession>
<keyword evidence="2" id="KW-1133">Transmembrane helix</keyword>
<organism evidence="4 5">
    <name type="scientific">Armillaria solidipes</name>
    <dbReference type="NCBI Taxonomy" id="1076256"/>
    <lineage>
        <taxon>Eukaryota</taxon>
        <taxon>Fungi</taxon>
        <taxon>Dikarya</taxon>
        <taxon>Basidiomycota</taxon>
        <taxon>Agaricomycotina</taxon>
        <taxon>Agaricomycetes</taxon>
        <taxon>Agaricomycetidae</taxon>
        <taxon>Agaricales</taxon>
        <taxon>Marasmiineae</taxon>
        <taxon>Physalacriaceae</taxon>
        <taxon>Armillaria</taxon>
    </lineage>
</organism>
<reference evidence="5" key="1">
    <citation type="journal article" date="2017" name="Nat. Ecol. Evol.">
        <title>Genome expansion and lineage-specific genetic innovations in the forest pathogenic fungi Armillaria.</title>
        <authorList>
            <person name="Sipos G."/>
            <person name="Prasanna A.N."/>
            <person name="Walter M.C."/>
            <person name="O'Connor E."/>
            <person name="Balint B."/>
            <person name="Krizsan K."/>
            <person name="Kiss B."/>
            <person name="Hess J."/>
            <person name="Varga T."/>
            <person name="Slot J."/>
            <person name="Riley R."/>
            <person name="Boka B."/>
            <person name="Rigling D."/>
            <person name="Barry K."/>
            <person name="Lee J."/>
            <person name="Mihaltcheva S."/>
            <person name="LaButti K."/>
            <person name="Lipzen A."/>
            <person name="Waldron R."/>
            <person name="Moloney N.M."/>
            <person name="Sperisen C."/>
            <person name="Kredics L."/>
            <person name="Vagvoelgyi C."/>
            <person name="Patrignani A."/>
            <person name="Fitzpatrick D."/>
            <person name="Nagy I."/>
            <person name="Doyle S."/>
            <person name="Anderson J.B."/>
            <person name="Grigoriev I.V."/>
            <person name="Gueldener U."/>
            <person name="Muensterkoetter M."/>
            <person name="Nagy L.G."/>
        </authorList>
    </citation>
    <scope>NUCLEOTIDE SEQUENCE [LARGE SCALE GENOMIC DNA]</scope>
    <source>
        <strain evidence="5">28-4</strain>
    </source>
</reference>
<name>A0A2H3CQN1_9AGAR</name>
<dbReference type="InterPro" id="IPR045338">
    <property type="entry name" value="DUF6535"/>
</dbReference>
<dbReference type="EMBL" id="KZ293415">
    <property type="protein sequence ID" value="PBK78433.1"/>
    <property type="molecule type" value="Genomic_DNA"/>
</dbReference>
<evidence type="ECO:0000259" key="3">
    <source>
        <dbReference type="Pfam" id="PF20153"/>
    </source>
</evidence>
<feature type="domain" description="DUF6535" evidence="3">
    <location>
        <begin position="98"/>
        <end position="275"/>
    </location>
</feature>
<sequence length="866" mass="97166">MSTASDPLPGNSGGPAVTKPETTNVEATDNLTEEEDVAAPAQPYAEYVDPAKSRKRFGLKGSAPYRPPKGNDPFNYEEKYPEDAYCEELGSLARVFRTYIDERAIYDANMVEESRDGVDVLLVFAGLFSAVVTTFVAQTSQSLQADYTEMSANLLFEMINIQRAIASGASLDTVTPSPLNPNVTFIASTTSVWVNGLWFTSLALSLTTALVSVLVKQWLHHYMALPSGTPREQSLLRQFRYGGLQKWRVLVIIGLLPVLMHTALAIFFVGLVIFLGPLQDAIAWVVGVITVIAYIAYLMAHILPLFFPQCPYRTSLCDLLHVLYSHVMQYARHFPVSWSTFNTPKWKNLKELESEAVQSVSGELSVEALHWLFSMSSNPTVQSIALQAIGGLHPALQNKATDLFDDIDLEPLLGQCLLSGISRTPVAGLENKLERLLRSNLVLCKWTSFYIRLPETPSVELPPHVVALISRRLFQSSDRDLFIKKLVHNEAMPHSNNESGCFHPLVWINLISDAVSLLEEFPVDIEKDPFAIDLCIAVLPAFKYPPKEDQSDSAKNTAQSSDKAITFHDAIHKYLFKDMTAYLLQVFAVFVHPSKDSSISPSLRILLIFAEFLISRLALKDQVESAAVEVKALSVVFQGIPYHDDFSTLEANTAIFNILDPFITDTMKSVQREADAGLYFHALWVYSKLVPMQWHAISSRSLEVIVNLMFDHYSFKVKDAVFHCAGIIIAKCLHEGSPIMYSVFHTLQCLEYFGHHGYCSWLAEIIEDYLSSFGHHSKSCLEVSVIQEYIEYLHTSDILFNVCSILAVGDLYDSDNKKQIKKNILSLVQIQQDAPAWDECRRRLQQLLEEDGMDFFHLQTYVDGIE</sequence>
<dbReference type="Pfam" id="PF20153">
    <property type="entry name" value="DUF6535"/>
    <property type="match status" value="1"/>
</dbReference>
<evidence type="ECO:0000256" key="2">
    <source>
        <dbReference type="SAM" id="Phobius"/>
    </source>
</evidence>
<feature type="region of interest" description="Disordered" evidence="1">
    <location>
        <begin position="1"/>
        <end position="50"/>
    </location>
</feature>
<feature type="transmembrane region" description="Helical" evidence="2">
    <location>
        <begin position="249"/>
        <end position="275"/>
    </location>
</feature>
<keyword evidence="2" id="KW-0812">Transmembrane</keyword>
<keyword evidence="5" id="KW-1185">Reference proteome</keyword>
<evidence type="ECO:0000313" key="5">
    <source>
        <dbReference type="Proteomes" id="UP000218334"/>
    </source>
</evidence>
<feature type="compositionally biased region" description="Polar residues" evidence="1">
    <location>
        <begin position="20"/>
        <end position="30"/>
    </location>
</feature>